<evidence type="ECO:0000256" key="9">
    <source>
        <dbReference type="ARBA" id="ARBA00048552"/>
    </source>
</evidence>
<keyword evidence="7" id="KW-0496">Mitochondrion</keyword>
<reference evidence="12 13" key="1">
    <citation type="submission" date="2014-04" db="EMBL/GenBank/DDBJ databases">
        <authorList>
            <consortium name="DOE Joint Genome Institute"/>
            <person name="Kuo A."/>
            <person name="Tarkka M."/>
            <person name="Buscot F."/>
            <person name="Kohler A."/>
            <person name="Nagy L.G."/>
            <person name="Floudas D."/>
            <person name="Copeland A."/>
            <person name="Barry K.W."/>
            <person name="Cichocki N."/>
            <person name="Veneault-Fourrey C."/>
            <person name="LaButti K."/>
            <person name="Lindquist E.A."/>
            <person name="Lipzen A."/>
            <person name="Lundell T."/>
            <person name="Morin E."/>
            <person name="Murat C."/>
            <person name="Sun H."/>
            <person name="Tunlid A."/>
            <person name="Henrissat B."/>
            <person name="Grigoriev I.V."/>
            <person name="Hibbett D.S."/>
            <person name="Martin F."/>
            <person name="Nordberg H.P."/>
            <person name="Cantor M.N."/>
            <person name="Hua S.X."/>
        </authorList>
    </citation>
    <scope>NUCLEOTIDE SEQUENCE [LARGE SCALE GENOMIC DNA]</scope>
    <source>
        <strain evidence="12 13">F 1598</strain>
    </source>
</reference>
<dbReference type="Gene3D" id="1.10.150.20">
    <property type="entry name" value="5' to 3' exonuclease, C-terminal subdomain"/>
    <property type="match status" value="1"/>
</dbReference>
<evidence type="ECO:0000313" key="12">
    <source>
        <dbReference type="EMBL" id="KIM89933.1"/>
    </source>
</evidence>
<evidence type="ECO:0000256" key="3">
    <source>
        <dbReference type="ARBA" id="ARBA00022478"/>
    </source>
</evidence>
<comment type="similarity">
    <text evidence="2 10">Belongs to the phage and mitochondrial RNA polymerase family.</text>
</comment>
<dbReference type="EC" id="2.7.7.6" evidence="10"/>
<dbReference type="InterPro" id="IPR043502">
    <property type="entry name" value="DNA/RNA_pol_sf"/>
</dbReference>
<organism evidence="12 13">
    <name type="scientific">Piloderma croceum (strain F 1598)</name>
    <dbReference type="NCBI Taxonomy" id="765440"/>
    <lineage>
        <taxon>Eukaryota</taxon>
        <taxon>Fungi</taxon>
        <taxon>Dikarya</taxon>
        <taxon>Basidiomycota</taxon>
        <taxon>Agaricomycotina</taxon>
        <taxon>Agaricomycetes</taxon>
        <taxon>Agaricomycetidae</taxon>
        <taxon>Atheliales</taxon>
        <taxon>Atheliaceae</taxon>
        <taxon>Piloderma</taxon>
    </lineage>
</organism>
<dbReference type="Pfam" id="PF14700">
    <property type="entry name" value="RPOL_N"/>
    <property type="match status" value="1"/>
</dbReference>
<keyword evidence="6" id="KW-0809">Transit peptide</keyword>
<dbReference type="InterPro" id="IPR037159">
    <property type="entry name" value="RNA_POL_N_sf"/>
</dbReference>
<evidence type="ECO:0000256" key="10">
    <source>
        <dbReference type="RuleBase" id="RU003805"/>
    </source>
</evidence>
<keyword evidence="5 10" id="KW-0548">Nucleotidyltransferase</keyword>
<dbReference type="FunFam" id="1.10.287.280:FF:000001">
    <property type="entry name" value="DNA-directed RNA polymerase"/>
    <property type="match status" value="1"/>
</dbReference>
<dbReference type="GO" id="GO:0001018">
    <property type="term" value="F:mitochondrial promoter sequence-specific DNA binding"/>
    <property type="evidence" value="ECO:0007669"/>
    <property type="project" value="TreeGrafter"/>
</dbReference>
<evidence type="ECO:0000256" key="7">
    <source>
        <dbReference type="ARBA" id="ARBA00023128"/>
    </source>
</evidence>
<dbReference type="InterPro" id="IPR002092">
    <property type="entry name" value="DNA-dir_Rpol_phage-type"/>
</dbReference>
<dbReference type="Gene3D" id="1.10.1320.10">
    <property type="entry name" value="DNA-directed RNA polymerase, N-terminal domain"/>
    <property type="match status" value="1"/>
</dbReference>
<evidence type="ECO:0000256" key="2">
    <source>
        <dbReference type="ARBA" id="ARBA00009493"/>
    </source>
</evidence>
<dbReference type="GO" id="GO:0003899">
    <property type="term" value="F:DNA-directed RNA polymerase activity"/>
    <property type="evidence" value="ECO:0007669"/>
    <property type="project" value="UniProtKB-EC"/>
</dbReference>
<proteinExistence type="inferred from homology"/>
<accession>A0A0C3BTP2</accession>
<dbReference type="InterPro" id="IPR046950">
    <property type="entry name" value="DNA-dir_Rpol_C_phage-type"/>
</dbReference>
<dbReference type="STRING" id="765440.A0A0C3BTP2"/>
<dbReference type="GO" id="GO:0034245">
    <property type="term" value="C:mitochondrial DNA-directed RNA polymerase complex"/>
    <property type="evidence" value="ECO:0007669"/>
    <property type="project" value="TreeGrafter"/>
</dbReference>
<dbReference type="FunCoup" id="A0A0C3BTP2">
    <property type="interactions" value="141"/>
</dbReference>
<protein>
    <recommendedName>
        <fullName evidence="10">DNA-directed RNA polymerase</fullName>
        <ecNumber evidence="10">2.7.7.6</ecNumber>
    </recommendedName>
</protein>
<dbReference type="InParanoid" id="A0A0C3BTP2"/>
<dbReference type="InterPro" id="IPR029262">
    <property type="entry name" value="RPOL_N"/>
</dbReference>
<feature type="domain" description="DNA-directed RNA polymerase N-terminal" evidence="11">
    <location>
        <begin position="350"/>
        <end position="671"/>
    </location>
</feature>
<dbReference type="SMART" id="SM01311">
    <property type="entry name" value="RPOL_N"/>
    <property type="match status" value="1"/>
</dbReference>
<reference evidence="13" key="2">
    <citation type="submission" date="2015-01" db="EMBL/GenBank/DDBJ databases">
        <title>Evolutionary Origins and Diversification of the Mycorrhizal Mutualists.</title>
        <authorList>
            <consortium name="DOE Joint Genome Institute"/>
            <consortium name="Mycorrhizal Genomics Consortium"/>
            <person name="Kohler A."/>
            <person name="Kuo A."/>
            <person name="Nagy L.G."/>
            <person name="Floudas D."/>
            <person name="Copeland A."/>
            <person name="Barry K.W."/>
            <person name="Cichocki N."/>
            <person name="Veneault-Fourrey C."/>
            <person name="LaButti K."/>
            <person name="Lindquist E.A."/>
            <person name="Lipzen A."/>
            <person name="Lundell T."/>
            <person name="Morin E."/>
            <person name="Murat C."/>
            <person name="Riley R."/>
            <person name="Ohm R."/>
            <person name="Sun H."/>
            <person name="Tunlid A."/>
            <person name="Henrissat B."/>
            <person name="Grigoriev I.V."/>
            <person name="Hibbett D.S."/>
            <person name="Martin F."/>
        </authorList>
    </citation>
    <scope>NUCLEOTIDE SEQUENCE [LARGE SCALE GENOMIC DNA]</scope>
    <source>
        <strain evidence="13">F 1598</strain>
    </source>
</reference>
<dbReference type="InterPro" id="IPR024075">
    <property type="entry name" value="DNA-dir_RNA_pol_helix_hairp_sf"/>
</dbReference>
<dbReference type="FunFam" id="1.10.150.20:FF:000041">
    <property type="entry name" value="DNA-directed RNA polymerase"/>
    <property type="match status" value="1"/>
</dbReference>
<dbReference type="HOGENOM" id="CLU_003364_1_1_1"/>
<comment type="catalytic activity">
    <reaction evidence="9 10">
        <text>RNA(n) + a ribonucleoside 5'-triphosphate = RNA(n+1) + diphosphate</text>
        <dbReference type="Rhea" id="RHEA:21248"/>
        <dbReference type="Rhea" id="RHEA-COMP:14527"/>
        <dbReference type="Rhea" id="RHEA-COMP:17342"/>
        <dbReference type="ChEBI" id="CHEBI:33019"/>
        <dbReference type="ChEBI" id="CHEBI:61557"/>
        <dbReference type="ChEBI" id="CHEBI:140395"/>
        <dbReference type="EC" id="2.7.7.6"/>
    </reaction>
</comment>
<comment type="subcellular location">
    <subcellularLocation>
        <location evidence="1">Mitochondrion</location>
    </subcellularLocation>
</comment>
<dbReference type="SUPFAM" id="SSF56672">
    <property type="entry name" value="DNA/RNA polymerases"/>
    <property type="match status" value="1"/>
</dbReference>
<dbReference type="PROSITE" id="PS00900">
    <property type="entry name" value="RNA_POL_PHAGE_1"/>
    <property type="match status" value="1"/>
</dbReference>
<evidence type="ECO:0000259" key="11">
    <source>
        <dbReference type="SMART" id="SM01311"/>
    </source>
</evidence>
<evidence type="ECO:0000256" key="4">
    <source>
        <dbReference type="ARBA" id="ARBA00022679"/>
    </source>
</evidence>
<sequence length="1323" mass="149291">MIPRASARRLETTLVSYSRQSLPRPARFYSTPTKKANAPALAQATLPDLGFDPFVPKPKEPAVNDELQRFLGRRPQFTMLPTPLPDDRSSALNDFYFPDSPTQDLVAVMDACMHNLYDVPRATQIFENMRRDRPGEPLLDTRVYNSFLEAFIEMATTKGQSNRDYWVNKAWTLFGIMDDGKEKVVPTAGTYATMLIAWLRFHTESPTPVMNQPPYSLKDILFRVIDRDIPITAVVADRVLTSSKEASDIIQMLSSAAADMNLMKVVVQLGQARDMGSFPNPLADVDEVRPVLRAKQRDVDIEKSEDGTVLKVTDAKDEPEMEIPFNLENLRKHLAQLQLARRVLPEDVTARQTLLEASVHEVAIERFRHEDAILKQLGLGNTLHQRNLQAWMWTWHQALEARLVSTIKDIVSAEQSPNWRPTAKTPIRLGQFLSLVKADRVSLITILELMRLTGSGGINEGMKTARALLAVGKGVENEYKAQMCRKNKIFLPNNAKPGDHGFYTRFGYQDLHARRVVAAKYMEDAEEWTAEWTTLVRVRVGSILVDSLMDVATVERSAMDKMTGELVTETQPAFFHSYEYSRGHKLGVIKLNPAIANRIAEDGLRETLHPRHLPMLVKPKPWITDEEGGYLNNKTSVMRFKDSLEQKAYLRHATEAGSVELVFAGLDVLGSTPWKINRSVFDVVLKVWNSGERLCKVPPALYDRPEPERPPNIETDIKVKSVYGQRLRAFAQAKANNHSDRCSVNYKIEIARAFLGDTFYLPHNLDFRGRAYPIPPHLNHLGDDLSRGLLMFGEAKALGERGMRWLKIHLANLYGFDKGDFNERENFVMQHLSDIYDSAEKPLEGRRWWIKADDPWQCLATCMELRAALESEDPHTYMSSLPVHQDGTCNGLQHYAALGGDDQGARQVNLGVTDRPSDVYTFVANMVEKQVELDIQKGDKYARIVAGKVSRKVVKQTVMTTVYGVTFIGAREQIERQLKDRKDISEEECWSAASYLARKTLACIGDLFRGAKSIQTWLNLCARLISKSIPADRIAEAMETQTQRRGAKAIPIARLKKEQMTSVVWTTPLGLPIVQPYRKPKRKQIMTSLQTVFISDPNSPAEVNCLKQASAFPPNFIHSLDATHMMLTALECRTQNLTFASVHDSYWTHASSIDKMSEIIRDTFIALHSSDVLGKLEYEIQERYAGYKIALSSLRTGKFMTQLAEAGTTITASPDQAKRLRVADAQLESLLTVSETEKSSIDEKEVDFGGETTDLEAKPKRRKSKTIVEDPDAAAAELKDIRLDEADKHLLGKFVELRDLLPPLPKKGNFNVETIKGSQYFFS</sequence>
<dbReference type="PANTHER" id="PTHR10102:SF0">
    <property type="entry name" value="DNA-DIRECTED RNA POLYMERASE, MITOCHONDRIAL"/>
    <property type="match status" value="1"/>
</dbReference>
<comment type="function">
    <text evidence="10">DNA-dependent RNA polymerase catalyzes the transcription of DNA into RNA using the four ribonucleoside triphosphates as substrates.</text>
</comment>
<evidence type="ECO:0000313" key="13">
    <source>
        <dbReference type="Proteomes" id="UP000054166"/>
    </source>
</evidence>
<gene>
    <name evidence="12" type="ORF">PILCRDRAFT_812715</name>
</gene>
<dbReference type="PANTHER" id="PTHR10102">
    <property type="entry name" value="DNA-DIRECTED RNA POLYMERASE, MITOCHONDRIAL"/>
    <property type="match status" value="1"/>
</dbReference>
<keyword evidence="8 10" id="KW-0804">Transcription</keyword>
<keyword evidence="13" id="KW-1185">Reference proteome</keyword>
<evidence type="ECO:0000256" key="8">
    <source>
        <dbReference type="ARBA" id="ARBA00023163"/>
    </source>
</evidence>
<dbReference type="GO" id="GO:0006390">
    <property type="term" value="P:mitochondrial transcription"/>
    <property type="evidence" value="ECO:0007669"/>
    <property type="project" value="TreeGrafter"/>
</dbReference>
<dbReference type="Gene3D" id="1.10.287.280">
    <property type="match status" value="1"/>
</dbReference>
<keyword evidence="3 10" id="KW-0240">DNA-directed RNA polymerase</keyword>
<dbReference type="Gene3D" id="1.10.287.260">
    <property type="match status" value="1"/>
</dbReference>
<dbReference type="Pfam" id="PF00940">
    <property type="entry name" value="RNA_pol"/>
    <property type="match status" value="1"/>
</dbReference>
<evidence type="ECO:0000256" key="5">
    <source>
        <dbReference type="ARBA" id="ARBA00022695"/>
    </source>
</evidence>
<evidence type="ECO:0000256" key="6">
    <source>
        <dbReference type="ARBA" id="ARBA00022946"/>
    </source>
</evidence>
<dbReference type="PROSITE" id="PS00489">
    <property type="entry name" value="RNA_POL_PHAGE_2"/>
    <property type="match status" value="1"/>
</dbReference>
<dbReference type="OrthoDB" id="276422at2759"/>
<keyword evidence="4 10" id="KW-0808">Transferase</keyword>
<evidence type="ECO:0000256" key="1">
    <source>
        <dbReference type="ARBA" id="ARBA00004173"/>
    </source>
</evidence>
<dbReference type="Proteomes" id="UP000054166">
    <property type="component" value="Unassembled WGS sequence"/>
</dbReference>
<name>A0A0C3BTP2_PILCF</name>
<dbReference type="EMBL" id="KN832974">
    <property type="protein sequence ID" value="KIM89933.1"/>
    <property type="molecule type" value="Genomic_DNA"/>
</dbReference>